<organism evidence="3 4">
    <name type="scientific">Cryptosporangium minutisporangium</name>
    <dbReference type="NCBI Taxonomy" id="113569"/>
    <lineage>
        <taxon>Bacteria</taxon>
        <taxon>Bacillati</taxon>
        <taxon>Actinomycetota</taxon>
        <taxon>Actinomycetes</taxon>
        <taxon>Cryptosporangiales</taxon>
        <taxon>Cryptosporangiaceae</taxon>
        <taxon>Cryptosporangium</taxon>
    </lineage>
</organism>
<dbReference type="Pfam" id="PF03061">
    <property type="entry name" value="4HBT"/>
    <property type="match status" value="1"/>
</dbReference>
<dbReference type="EMBL" id="BAAAYN010000064">
    <property type="protein sequence ID" value="GAA3397288.1"/>
    <property type="molecule type" value="Genomic_DNA"/>
</dbReference>
<evidence type="ECO:0000313" key="3">
    <source>
        <dbReference type="EMBL" id="GAA3397288.1"/>
    </source>
</evidence>
<dbReference type="Gene3D" id="3.10.129.10">
    <property type="entry name" value="Hotdog Thioesterase"/>
    <property type="match status" value="1"/>
</dbReference>
<evidence type="ECO:0000256" key="1">
    <source>
        <dbReference type="ARBA" id="ARBA00022801"/>
    </source>
</evidence>
<dbReference type="CDD" id="cd03443">
    <property type="entry name" value="PaaI_thioesterase"/>
    <property type="match status" value="1"/>
</dbReference>
<dbReference type="InterPro" id="IPR003736">
    <property type="entry name" value="PAAI_dom"/>
</dbReference>
<dbReference type="NCBIfam" id="TIGR00369">
    <property type="entry name" value="unchar_dom_1"/>
    <property type="match status" value="1"/>
</dbReference>
<dbReference type="InterPro" id="IPR029069">
    <property type="entry name" value="HotDog_dom_sf"/>
</dbReference>
<dbReference type="SUPFAM" id="SSF54637">
    <property type="entry name" value="Thioesterase/thiol ester dehydrase-isomerase"/>
    <property type="match status" value="1"/>
</dbReference>
<gene>
    <name evidence="3" type="ORF">GCM10020369_76990</name>
</gene>
<proteinExistence type="predicted"/>
<dbReference type="RefSeq" id="WP_345733260.1">
    <property type="nucleotide sequence ID" value="NZ_BAAAYN010000064.1"/>
</dbReference>
<keyword evidence="1" id="KW-0378">Hydrolase</keyword>
<feature type="domain" description="Thioesterase" evidence="2">
    <location>
        <begin position="69"/>
        <end position="143"/>
    </location>
</feature>
<accession>A0ABP6TCC4</accession>
<dbReference type="InterPro" id="IPR006683">
    <property type="entry name" value="Thioestr_dom"/>
</dbReference>
<keyword evidence="4" id="KW-1185">Reference proteome</keyword>
<protein>
    <recommendedName>
        <fullName evidence="2">Thioesterase domain-containing protein</fullName>
    </recommendedName>
</protein>
<reference evidence="4" key="1">
    <citation type="journal article" date="2019" name="Int. J. Syst. Evol. Microbiol.">
        <title>The Global Catalogue of Microorganisms (GCM) 10K type strain sequencing project: providing services to taxonomists for standard genome sequencing and annotation.</title>
        <authorList>
            <consortium name="The Broad Institute Genomics Platform"/>
            <consortium name="The Broad Institute Genome Sequencing Center for Infectious Disease"/>
            <person name="Wu L."/>
            <person name="Ma J."/>
        </authorList>
    </citation>
    <scope>NUCLEOTIDE SEQUENCE [LARGE SCALE GENOMIC DNA]</scope>
    <source>
        <strain evidence="4">JCM 9458</strain>
    </source>
</reference>
<evidence type="ECO:0000259" key="2">
    <source>
        <dbReference type="Pfam" id="PF03061"/>
    </source>
</evidence>
<evidence type="ECO:0000313" key="4">
    <source>
        <dbReference type="Proteomes" id="UP001501676"/>
    </source>
</evidence>
<name>A0ABP6TCC4_9ACTN</name>
<dbReference type="Proteomes" id="UP001501676">
    <property type="component" value="Unassembled WGS sequence"/>
</dbReference>
<sequence length="177" mass="19095">MTDEQLVSERGIPAGERYADGDEWENRGSAGPHLWRTLGYRRVGWSPGRSVVEWDATVDYCFPSAGGPIVQGGLVTALLDAAMGGACWTVLDRDQAFLTADLRVEFLRSSRPGLLRGTGEVIRRTRRVVFCAAELHDADGVLLATSRCTQVLLPADGRAGRYGPPEADGGPPRDARG</sequence>
<comment type="caution">
    <text evidence="3">The sequence shown here is derived from an EMBL/GenBank/DDBJ whole genome shotgun (WGS) entry which is preliminary data.</text>
</comment>